<protein>
    <submittedName>
        <fullName evidence="1">Uncharacterized protein</fullName>
    </submittedName>
</protein>
<dbReference type="RefSeq" id="WP_041017508.1">
    <property type="nucleotide sequence ID" value="NZ_CCEJ010000004.1"/>
</dbReference>
<comment type="caution">
    <text evidence="1">The sequence shown here is derived from an EMBL/GenBank/DDBJ whole genome shotgun (WGS) entry which is preliminary data.</text>
</comment>
<accession>A0A090CZ49</accession>
<keyword evidence="2" id="KW-1185">Reference proteome</keyword>
<gene>
    <name evidence="1" type="ORF">CSEC_1183</name>
</gene>
<dbReference type="AlphaFoldDB" id="A0A090CZ49"/>
<name>A0A090CZ49_9BACT</name>
<reference evidence="1" key="1">
    <citation type="submission" date="2013-12" db="EMBL/GenBank/DDBJ databases">
        <authorList>
            <person name="Linke B."/>
        </authorList>
    </citation>
    <scope>NUCLEOTIDE SEQUENCE [LARGE SCALE GENOMIC DNA]</scope>
    <source>
        <strain evidence="1">CRIB-18</strain>
    </source>
</reference>
<dbReference type="OrthoDB" id="22592at2"/>
<evidence type="ECO:0000313" key="2">
    <source>
        <dbReference type="Proteomes" id="UP000031552"/>
    </source>
</evidence>
<reference evidence="1" key="2">
    <citation type="submission" date="2014-09" db="EMBL/GenBank/DDBJ databases">
        <title>Criblamydia sequanensis harbors a mega-plasmid encoding arsenite resistance.</title>
        <authorList>
            <person name="Bertelli C."/>
            <person name="Goesmann A."/>
            <person name="Greub G."/>
        </authorList>
    </citation>
    <scope>NUCLEOTIDE SEQUENCE [LARGE SCALE GENOMIC DNA]</scope>
    <source>
        <strain evidence="1">CRIB-18</strain>
    </source>
</reference>
<dbReference type="EMBL" id="CCEJ010000004">
    <property type="protein sequence ID" value="CDR34006.1"/>
    <property type="molecule type" value="Genomic_DNA"/>
</dbReference>
<proteinExistence type="predicted"/>
<sequence length="122" mass="13880">MDCLPPVTYEQVYFVEAAQARRQLNPIAIKPSIHGHEILWNDTGRGVLLKASHILCEYDKPSQAAAFPDRIIITLESGATITLTALDLELYYTKLKQNVAGQPDFETDQELRYYYLNTDFEA</sequence>
<dbReference type="Proteomes" id="UP000031552">
    <property type="component" value="Unassembled WGS sequence"/>
</dbReference>
<organism evidence="1 2">
    <name type="scientific">Candidatus Criblamydia sequanensis CRIB-18</name>
    <dbReference type="NCBI Taxonomy" id="1437425"/>
    <lineage>
        <taxon>Bacteria</taxon>
        <taxon>Pseudomonadati</taxon>
        <taxon>Chlamydiota</taxon>
        <taxon>Chlamydiia</taxon>
        <taxon>Parachlamydiales</taxon>
        <taxon>Candidatus Criblamydiaceae</taxon>
        <taxon>Candidatus Criblamydia</taxon>
    </lineage>
</organism>
<evidence type="ECO:0000313" key="1">
    <source>
        <dbReference type="EMBL" id="CDR34006.1"/>
    </source>
</evidence>